<dbReference type="InterPro" id="IPR000719">
    <property type="entry name" value="Prot_kinase_dom"/>
</dbReference>
<dbReference type="PROSITE" id="PS50011">
    <property type="entry name" value="PROTEIN_KINASE_DOM"/>
    <property type="match status" value="1"/>
</dbReference>
<dbReference type="PANTHER" id="PTHR13954">
    <property type="entry name" value="IRE1-RELATED"/>
    <property type="match status" value="1"/>
</dbReference>
<dbReference type="SUPFAM" id="SSF56112">
    <property type="entry name" value="Protein kinase-like (PK-like)"/>
    <property type="match status" value="1"/>
</dbReference>
<evidence type="ECO:0000313" key="2">
    <source>
        <dbReference type="EMBL" id="KAK8729664.1"/>
    </source>
</evidence>
<accession>A0AAW0WQA6</accession>
<keyword evidence="3" id="KW-1185">Reference proteome</keyword>
<reference evidence="2 3" key="1">
    <citation type="journal article" date="2024" name="BMC Genomics">
        <title>Genome assembly of redclaw crayfish (Cherax quadricarinatus) provides insights into its immune adaptation and hypoxia tolerance.</title>
        <authorList>
            <person name="Liu Z."/>
            <person name="Zheng J."/>
            <person name="Li H."/>
            <person name="Fang K."/>
            <person name="Wang S."/>
            <person name="He J."/>
            <person name="Zhou D."/>
            <person name="Weng S."/>
            <person name="Chi M."/>
            <person name="Gu Z."/>
            <person name="He J."/>
            <person name="Li F."/>
            <person name="Wang M."/>
        </authorList>
    </citation>
    <scope>NUCLEOTIDE SEQUENCE [LARGE SCALE GENOMIC DNA]</scope>
    <source>
        <strain evidence="2">ZL_2023a</strain>
    </source>
</reference>
<evidence type="ECO:0000259" key="1">
    <source>
        <dbReference type="PROSITE" id="PS50011"/>
    </source>
</evidence>
<gene>
    <name evidence="2" type="ORF">OTU49_008256</name>
</gene>
<dbReference type="Pfam" id="PF00069">
    <property type="entry name" value="Pkinase"/>
    <property type="match status" value="1"/>
</dbReference>
<dbReference type="EMBL" id="JARKIK010000066">
    <property type="protein sequence ID" value="KAK8729664.1"/>
    <property type="molecule type" value="Genomic_DNA"/>
</dbReference>
<dbReference type="GO" id="GO:1990604">
    <property type="term" value="C:IRE1-TRAF2-ASK1 complex"/>
    <property type="evidence" value="ECO:0007669"/>
    <property type="project" value="TreeGrafter"/>
</dbReference>
<dbReference type="GO" id="GO:0036498">
    <property type="term" value="P:IRE1-mediated unfolded protein response"/>
    <property type="evidence" value="ECO:0007669"/>
    <property type="project" value="TreeGrafter"/>
</dbReference>
<dbReference type="AlphaFoldDB" id="A0AAW0WQA6"/>
<dbReference type="InterPro" id="IPR045133">
    <property type="entry name" value="IRE1/2-like"/>
</dbReference>
<dbReference type="GO" id="GO:0004521">
    <property type="term" value="F:RNA endonuclease activity"/>
    <property type="evidence" value="ECO:0007669"/>
    <property type="project" value="InterPro"/>
</dbReference>
<dbReference type="GO" id="GO:0070059">
    <property type="term" value="P:intrinsic apoptotic signaling pathway in response to endoplasmic reticulum stress"/>
    <property type="evidence" value="ECO:0007669"/>
    <property type="project" value="TreeGrafter"/>
</dbReference>
<dbReference type="GO" id="GO:0005524">
    <property type="term" value="F:ATP binding"/>
    <property type="evidence" value="ECO:0007669"/>
    <property type="project" value="InterPro"/>
</dbReference>
<dbReference type="InterPro" id="IPR011009">
    <property type="entry name" value="Kinase-like_dom_sf"/>
</dbReference>
<dbReference type="EMBL" id="JARKIK010000066">
    <property type="protein sequence ID" value="KAK8729663.1"/>
    <property type="molecule type" value="Genomic_DNA"/>
</dbReference>
<dbReference type="Proteomes" id="UP001445076">
    <property type="component" value="Unassembled WGS sequence"/>
</dbReference>
<dbReference type="InterPro" id="IPR008271">
    <property type="entry name" value="Ser/Thr_kinase_AS"/>
</dbReference>
<sequence>MVSCYAGEILGSFLKHKMHTLVTKLQVMLQVHSIMQRIVEKGFVHNDIKANNICILNGNVTFIDFGFGCRFGKVISYEDNCEETKRKWYAPEIRKGKPCSEASDIFSLGTLWSQYFRHKSLPTEIHNII</sequence>
<dbReference type="Gene3D" id="1.10.510.10">
    <property type="entry name" value="Transferase(Phosphotransferase) domain 1"/>
    <property type="match status" value="1"/>
</dbReference>
<evidence type="ECO:0000313" key="3">
    <source>
        <dbReference type="Proteomes" id="UP001445076"/>
    </source>
</evidence>
<proteinExistence type="predicted"/>
<organism evidence="2 3">
    <name type="scientific">Cherax quadricarinatus</name>
    <name type="common">Australian red claw crayfish</name>
    <dbReference type="NCBI Taxonomy" id="27406"/>
    <lineage>
        <taxon>Eukaryota</taxon>
        <taxon>Metazoa</taxon>
        <taxon>Ecdysozoa</taxon>
        <taxon>Arthropoda</taxon>
        <taxon>Crustacea</taxon>
        <taxon>Multicrustacea</taxon>
        <taxon>Malacostraca</taxon>
        <taxon>Eumalacostraca</taxon>
        <taxon>Eucarida</taxon>
        <taxon>Decapoda</taxon>
        <taxon>Pleocyemata</taxon>
        <taxon>Astacidea</taxon>
        <taxon>Parastacoidea</taxon>
        <taxon>Parastacidae</taxon>
        <taxon>Cherax</taxon>
    </lineage>
</organism>
<dbReference type="PANTHER" id="PTHR13954:SF6">
    <property type="entry name" value="NON-SPECIFIC SERINE_THREONINE PROTEIN KINASE"/>
    <property type="match status" value="1"/>
</dbReference>
<dbReference type="GO" id="GO:0004674">
    <property type="term" value="F:protein serine/threonine kinase activity"/>
    <property type="evidence" value="ECO:0007669"/>
    <property type="project" value="InterPro"/>
</dbReference>
<dbReference type="PROSITE" id="PS00108">
    <property type="entry name" value="PROTEIN_KINASE_ST"/>
    <property type="match status" value="1"/>
</dbReference>
<protein>
    <recommendedName>
        <fullName evidence="1">Protein kinase domain-containing protein</fullName>
    </recommendedName>
</protein>
<feature type="domain" description="Protein kinase" evidence="1">
    <location>
        <begin position="1"/>
        <end position="129"/>
    </location>
</feature>
<dbReference type="GO" id="GO:0051082">
    <property type="term" value="F:unfolded protein binding"/>
    <property type="evidence" value="ECO:0007669"/>
    <property type="project" value="TreeGrafter"/>
</dbReference>
<comment type="caution">
    <text evidence="2">The sequence shown here is derived from an EMBL/GenBank/DDBJ whole genome shotgun (WGS) entry which is preliminary data.</text>
</comment>
<name>A0AAW0WQA6_CHEQU</name>
<reference evidence="2" key="2">
    <citation type="submission" date="2024-01" db="EMBL/GenBank/DDBJ databases">
        <authorList>
            <person name="He J."/>
            <person name="Wang M."/>
            <person name="Zheng J."/>
            <person name="Liu Z."/>
        </authorList>
    </citation>
    <scope>NUCLEOTIDE SEQUENCE</scope>
    <source>
        <strain evidence="2">ZL_2023a</strain>
        <tissue evidence="2">Muscle</tissue>
    </source>
</reference>